<evidence type="ECO:0000313" key="1">
    <source>
        <dbReference type="EMBL" id="GES76451.1"/>
    </source>
</evidence>
<dbReference type="EMBL" id="BLAL01000020">
    <property type="protein sequence ID" value="GES76451.1"/>
    <property type="molecule type" value="Genomic_DNA"/>
</dbReference>
<proteinExistence type="predicted"/>
<protein>
    <submittedName>
        <fullName evidence="1">Uncharacterized protein</fullName>
    </submittedName>
</protein>
<dbReference type="Proteomes" id="UP000615446">
    <property type="component" value="Unassembled WGS sequence"/>
</dbReference>
<gene>
    <name evidence="1" type="ORF">RCL2_000385800</name>
</gene>
<dbReference type="AlphaFoldDB" id="A0A8H3KY29"/>
<comment type="caution">
    <text evidence="1">The sequence shown here is derived from an EMBL/GenBank/DDBJ whole genome shotgun (WGS) entry which is preliminary data.</text>
</comment>
<name>A0A8H3KY29_9GLOM</name>
<accession>A0A8H3KY29</accession>
<evidence type="ECO:0000313" key="2">
    <source>
        <dbReference type="Proteomes" id="UP000615446"/>
    </source>
</evidence>
<sequence length="103" mass="12410">MSKEEFQYLASVTTSSDLFFMIIQRVISLFFHKEFLKRTLHLRVSSAGSSQNFRKLHHRHHSPFYQPPQQHYLTRYKKSPPRFFSRLLTNDQTIIHNSIQMLE</sequence>
<reference evidence="1" key="1">
    <citation type="submission" date="2019-10" db="EMBL/GenBank/DDBJ databases">
        <title>Conservation and host-specific expression of non-tandemly repeated heterogenous ribosome RNA gene in arbuscular mycorrhizal fungi.</title>
        <authorList>
            <person name="Maeda T."/>
            <person name="Kobayashi Y."/>
            <person name="Nakagawa T."/>
            <person name="Ezawa T."/>
            <person name="Yamaguchi K."/>
            <person name="Bino T."/>
            <person name="Nishimoto Y."/>
            <person name="Shigenobu S."/>
            <person name="Kawaguchi M."/>
        </authorList>
    </citation>
    <scope>NUCLEOTIDE SEQUENCE</scope>
    <source>
        <strain evidence="1">HR1</strain>
    </source>
</reference>
<organism evidence="1 2">
    <name type="scientific">Rhizophagus clarus</name>
    <dbReference type="NCBI Taxonomy" id="94130"/>
    <lineage>
        <taxon>Eukaryota</taxon>
        <taxon>Fungi</taxon>
        <taxon>Fungi incertae sedis</taxon>
        <taxon>Mucoromycota</taxon>
        <taxon>Glomeromycotina</taxon>
        <taxon>Glomeromycetes</taxon>
        <taxon>Glomerales</taxon>
        <taxon>Glomeraceae</taxon>
        <taxon>Rhizophagus</taxon>
    </lineage>
</organism>